<accession>A0ABR6ZV19</accession>
<gene>
    <name evidence="3" type="ORF">H8L32_18410</name>
</gene>
<evidence type="ECO:0000313" key="4">
    <source>
        <dbReference type="Proteomes" id="UP000650424"/>
    </source>
</evidence>
<feature type="region of interest" description="Disordered" evidence="1">
    <location>
        <begin position="55"/>
        <end position="95"/>
    </location>
</feature>
<comment type="caution">
    <text evidence="3">The sequence shown here is derived from an EMBL/GenBank/DDBJ whole genome shotgun (WGS) entry which is preliminary data.</text>
</comment>
<dbReference type="Proteomes" id="UP000650424">
    <property type="component" value="Unassembled WGS sequence"/>
</dbReference>
<evidence type="ECO:0000256" key="2">
    <source>
        <dbReference type="SAM" id="SignalP"/>
    </source>
</evidence>
<evidence type="ECO:0008006" key="5">
    <source>
        <dbReference type="Google" id="ProtNLM"/>
    </source>
</evidence>
<protein>
    <recommendedName>
        <fullName evidence="5">Lipoprotein</fullName>
    </recommendedName>
</protein>
<evidence type="ECO:0000256" key="1">
    <source>
        <dbReference type="SAM" id="MobiDB-lite"/>
    </source>
</evidence>
<dbReference type="EMBL" id="JACOGF010000010">
    <property type="protein sequence ID" value="MBC3919469.1"/>
    <property type="molecule type" value="Genomic_DNA"/>
</dbReference>
<name>A0ABR6ZV19_9BURK</name>
<organism evidence="3 4">
    <name type="scientific">Undibacterium hunanense</name>
    <dbReference type="NCBI Taxonomy" id="2762292"/>
    <lineage>
        <taxon>Bacteria</taxon>
        <taxon>Pseudomonadati</taxon>
        <taxon>Pseudomonadota</taxon>
        <taxon>Betaproteobacteria</taxon>
        <taxon>Burkholderiales</taxon>
        <taxon>Oxalobacteraceae</taxon>
        <taxon>Undibacterium</taxon>
    </lineage>
</organism>
<feature type="compositionally biased region" description="Low complexity" evidence="1">
    <location>
        <begin position="68"/>
        <end position="78"/>
    </location>
</feature>
<keyword evidence="2" id="KW-0732">Signal</keyword>
<feature type="signal peptide" evidence="2">
    <location>
        <begin position="1"/>
        <end position="28"/>
    </location>
</feature>
<proteinExistence type="predicted"/>
<feature type="chain" id="PRO_5045484382" description="Lipoprotein" evidence="2">
    <location>
        <begin position="29"/>
        <end position="95"/>
    </location>
</feature>
<evidence type="ECO:0000313" key="3">
    <source>
        <dbReference type="EMBL" id="MBC3919469.1"/>
    </source>
</evidence>
<reference evidence="3 4" key="1">
    <citation type="submission" date="2020-08" db="EMBL/GenBank/DDBJ databases">
        <title>Novel species isolated from subtropical streams in China.</title>
        <authorList>
            <person name="Lu H."/>
        </authorList>
    </citation>
    <scope>NUCLEOTIDE SEQUENCE [LARGE SCALE GENOMIC DNA]</scope>
    <source>
        <strain evidence="3 4">CY18W</strain>
    </source>
</reference>
<sequence length="95" mass="9770">MLTYLYRSTLLLCLLSLNGCTVIAIADAAVSTTVKVGSAVVGTAVDVTRAGVRAITPGTRDKADDDGNNAATDSNDSSDSSDKDDAGNRHRSTHA</sequence>
<dbReference type="RefSeq" id="WP_186948743.1">
    <property type="nucleotide sequence ID" value="NZ_JACOGF010000010.1"/>
</dbReference>
<keyword evidence="4" id="KW-1185">Reference proteome</keyword>